<protein>
    <submittedName>
        <fullName evidence="2">Uncharacterized protein</fullName>
    </submittedName>
</protein>
<gene>
    <name evidence="2" type="ORF">LCGC14_0421280</name>
</gene>
<evidence type="ECO:0000256" key="1">
    <source>
        <dbReference type="SAM" id="Phobius"/>
    </source>
</evidence>
<keyword evidence="1" id="KW-0472">Membrane</keyword>
<reference evidence="2" key="1">
    <citation type="journal article" date="2015" name="Nature">
        <title>Complex archaea that bridge the gap between prokaryotes and eukaryotes.</title>
        <authorList>
            <person name="Spang A."/>
            <person name="Saw J.H."/>
            <person name="Jorgensen S.L."/>
            <person name="Zaremba-Niedzwiedzka K."/>
            <person name="Martijn J."/>
            <person name="Lind A.E."/>
            <person name="van Eijk R."/>
            <person name="Schleper C."/>
            <person name="Guy L."/>
            <person name="Ettema T.J."/>
        </authorList>
    </citation>
    <scope>NUCLEOTIDE SEQUENCE</scope>
</reference>
<accession>A0A0F9VCW9</accession>
<sequence length="44" mass="5186">MMIQNALDWIEHCEAINQFWFVGVFLATAIMIVCVWKWLTKDIG</sequence>
<comment type="caution">
    <text evidence="2">The sequence shown here is derived from an EMBL/GenBank/DDBJ whole genome shotgun (WGS) entry which is preliminary data.</text>
</comment>
<feature type="transmembrane region" description="Helical" evidence="1">
    <location>
        <begin position="20"/>
        <end position="39"/>
    </location>
</feature>
<dbReference type="AlphaFoldDB" id="A0A0F9VCW9"/>
<keyword evidence="1" id="KW-1133">Transmembrane helix</keyword>
<dbReference type="EMBL" id="LAZR01000384">
    <property type="protein sequence ID" value="KKN71406.1"/>
    <property type="molecule type" value="Genomic_DNA"/>
</dbReference>
<organism evidence="2">
    <name type="scientific">marine sediment metagenome</name>
    <dbReference type="NCBI Taxonomy" id="412755"/>
    <lineage>
        <taxon>unclassified sequences</taxon>
        <taxon>metagenomes</taxon>
        <taxon>ecological metagenomes</taxon>
    </lineage>
</organism>
<name>A0A0F9VCW9_9ZZZZ</name>
<keyword evidence="1" id="KW-0812">Transmembrane</keyword>
<evidence type="ECO:0000313" key="2">
    <source>
        <dbReference type="EMBL" id="KKN71406.1"/>
    </source>
</evidence>
<proteinExistence type="predicted"/>